<keyword evidence="2" id="KW-0808">Transferase</keyword>
<organism evidence="2 3">
    <name type="scientific">Aquirufa rosea</name>
    <dbReference type="NCBI Taxonomy" id="2509241"/>
    <lineage>
        <taxon>Bacteria</taxon>
        <taxon>Pseudomonadati</taxon>
        <taxon>Bacteroidota</taxon>
        <taxon>Cytophagia</taxon>
        <taxon>Cytophagales</taxon>
        <taxon>Flectobacillaceae</taxon>
        <taxon>Aquirufa</taxon>
    </lineage>
</organism>
<name>A0A4Q1BYT9_9BACT</name>
<dbReference type="PANTHER" id="PTHR22916">
    <property type="entry name" value="GLYCOSYLTRANSFERASE"/>
    <property type="match status" value="1"/>
</dbReference>
<evidence type="ECO:0000313" key="3">
    <source>
        <dbReference type="Proteomes" id="UP000289455"/>
    </source>
</evidence>
<dbReference type="SUPFAM" id="SSF53448">
    <property type="entry name" value="Nucleotide-diphospho-sugar transferases"/>
    <property type="match status" value="1"/>
</dbReference>
<dbReference type="Gene3D" id="3.90.550.10">
    <property type="entry name" value="Spore Coat Polysaccharide Biosynthesis Protein SpsA, Chain A"/>
    <property type="match status" value="1"/>
</dbReference>
<dbReference type="PANTHER" id="PTHR22916:SF3">
    <property type="entry name" value="UDP-GLCNAC:BETAGAL BETA-1,3-N-ACETYLGLUCOSAMINYLTRANSFERASE-LIKE PROTEIN 1"/>
    <property type="match status" value="1"/>
</dbReference>
<gene>
    <name evidence="2" type="ORF">ESB04_09550</name>
</gene>
<comment type="caution">
    <text evidence="2">The sequence shown here is derived from an EMBL/GenBank/DDBJ whole genome shotgun (WGS) entry which is preliminary data.</text>
</comment>
<dbReference type="Proteomes" id="UP000289455">
    <property type="component" value="Unassembled WGS sequence"/>
</dbReference>
<dbReference type="Pfam" id="PF00535">
    <property type="entry name" value="Glycos_transf_2"/>
    <property type="match status" value="1"/>
</dbReference>
<dbReference type="OrthoDB" id="199095at2"/>
<dbReference type="RefSeq" id="WP_129027508.1">
    <property type="nucleotide sequence ID" value="NZ_SDHY01000005.1"/>
</dbReference>
<dbReference type="AlphaFoldDB" id="A0A4Q1BYT9"/>
<evidence type="ECO:0000313" key="2">
    <source>
        <dbReference type="EMBL" id="RXK48277.1"/>
    </source>
</evidence>
<feature type="domain" description="Glycosyltransferase 2-like" evidence="1">
    <location>
        <begin position="8"/>
        <end position="139"/>
    </location>
</feature>
<accession>A0A4Q1BYT9</accession>
<sequence>MNDNCILTIGVPTYNRAFYLESFFKLLFDVLKFTVKVKVLISDNNSPDNTEEICKKWVPIFQNNNIQIEYIKREEHVSGVENILSLFKKVDTPYFMFLGDDDALNKDGFLSVIEALDHSPSAVIQNIFSGKIISDKFGFVNSKDSFKLFYEYGNAFVSIIATDCLSDIFSNKTMSNELSNMIWPQTVIGYLTILELESTKRPYIINQTIGDTFVAEGTKLTNSEYWVKSLQDLLVAALLIKKYSNKDYAIKNFISLKNHGFISHIKAIISYSILQNIEPPITALLELLKKNFGFRGILLKLFLQIFLFRKTTLFFSAKTLLMIKLRMNWKSTEKYIHNKQIEYLNKINNVNYTKYRYQNWF</sequence>
<evidence type="ECO:0000259" key="1">
    <source>
        <dbReference type="Pfam" id="PF00535"/>
    </source>
</evidence>
<dbReference type="InterPro" id="IPR001173">
    <property type="entry name" value="Glyco_trans_2-like"/>
</dbReference>
<proteinExistence type="predicted"/>
<reference evidence="2 3" key="1">
    <citation type="submission" date="2019-01" db="EMBL/GenBank/DDBJ databases">
        <title>Cytophagaceae bacterium strain CAR-16.</title>
        <authorList>
            <person name="Chen W.-M."/>
        </authorList>
    </citation>
    <scope>NUCLEOTIDE SEQUENCE [LARGE SCALE GENOMIC DNA]</scope>
    <source>
        <strain evidence="2 3">CAR-16</strain>
    </source>
</reference>
<dbReference type="CDD" id="cd00761">
    <property type="entry name" value="Glyco_tranf_GTA_type"/>
    <property type="match status" value="1"/>
</dbReference>
<dbReference type="EMBL" id="SDHY01000005">
    <property type="protein sequence ID" value="RXK48277.1"/>
    <property type="molecule type" value="Genomic_DNA"/>
</dbReference>
<keyword evidence="3" id="KW-1185">Reference proteome</keyword>
<dbReference type="InterPro" id="IPR029044">
    <property type="entry name" value="Nucleotide-diphossugar_trans"/>
</dbReference>
<dbReference type="GO" id="GO:0016758">
    <property type="term" value="F:hexosyltransferase activity"/>
    <property type="evidence" value="ECO:0007669"/>
    <property type="project" value="UniProtKB-ARBA"/>
</dbReference>
<protein>
    <submittedName>
        <fullName evidence="2">Glycosyltransferase family 2 protein</fullName>
    </submittedName>
</protein>